<gene>
    <name evidence="2" type="ORF">SK128_000060</name>
</gene>
<evidence type="ECO:0000256" key="1">
    <source>
        <dbReference type="SAM" id="MobiDB-lite"/>
    </source>
</evidence>
<name>A0AAN9A1S5_HALRR</name>
<protein>
    <submittedName>
        <fullName evidence="2">Uncharacterized protein</fullName>
    </submittedName>
</protein>
<proteinExistence type="predicted"/>
<feature type="non-terminal residue" evidence="2">
    <location>
        <position position="1"/>
    </location>
</feature>
<evidence type="ECO:0000313" key="3">
    <source>
        <dbReference type="Proteomes" id="UP001381693"/>
    </source>
</evidence>
<evidence type="ECO:0000313" key="2">
    <source>
        <dbReference type="EMBL" id="KAK7069205.1"/>
    </source>
</evidence>
<accession>A0AAN9A1S5</accession>
<feature type="compositionally biased region" description="Pro residues" evidence="1">
    <location>
        <begin position="263"/>
        <end position="278"/>
    </location>
</feature>
<feature type="region of interest" description="Disordered" evidence="1">
    <location>
        <begin position="247"/>
        <end position="278"/>
    </location>
</feature>
<dbReference type="AlphaFoldDB" id="A0AAN9A1S5"/>
<dbReference type="EMBL" id="JAXCGZ010017000">
    <property type="protein sequence ID" value="KAK7069205.1"/>
    <property type="molecule type" value="Genomic_DNA"/>
</dbReference>
<keyword evidence="3" id="KW-1185">Reference proteome</keyword>
<feature type="compositionally biased region" description="Pro residues" evidence="1">
    <location>
        <begin position="55"/>
        <end position="72"/>
    </location>
</feature>
<sequence length="278" mass="30681">IHRRYKRRLNQQRLRAMLMNQAPPVSRNQSIFMEDDGGFGDDAVMNKRSEIPSPFATPPPPRGHLTPYPPATLDPIGNYPQPPSGKVSPYRLSPGQIGSCPPSPSERISPYRASPAAQLGSFPPSPSGGPHSYQNSPLRPLGGYLTCDRISSYRRASSPRTLMESCPPSPTGRSASIQMTPGHMGTFPRAAKYATGTSSGRNSPYQLSPGERKKSYTPSSSTEFLNRQYYRGSEMSSLQIRSGYASIERLNRRPRNSQDFHRPPPYAPSYDNPPPYSP</sequence>
<feature type="region of interest" description="Disordered" evidence="1">
    <location>
        <begin position="29"/>
        <end position="140"/>
    </location>
</feature>
<feature type="compositionally biased region" description="Polar residues" evidence="1">
    <location>
        <begin position="195"/>
        <end position="206"/>
    </location>
</feature>
<comment type="caution">
    <text evidence="2">The sequence shown here is derived from an EMBL/GenBank/DDBJ whole genome shotgun (WGS) entry which is preliminary data.</text>
</comment>
<reference evidence="2 3" key="1">
    <citation type="submission" date="2023-11" db="EMBL/GenBank/DDBJ databases">
        <title>Halocaridina rubra genome assembly.</title>
        <authorList>
            <person name="Smith C."/>
        </authorList>
    </citation>
    <scope>NUCLEOTIDE SEQUENCE [LARGE SCALE GENOMIC DNA]</scope>
    <source>
        <strain evidence="2">EP-1</strain>
        <tissue evidence="2">Whole</tissue>
    </source>
</reference>
<feature type="region of interest" description="Disordered" evidence="1">
    <location>
        <begin position="155"/>
        <end position="222"/>
    </location>
</feature>
<organism evidence="2 3">
    <name type="scientific">Halocaridina rubra</name>
    <name type="common">Hawaiian red shrimp</name>
    <dbReference type="NCBI Taxonomy" id="373956"/>
    <lineage>
        <taxon>Eukaryota</taxon>
        <taxon>Metazoa</taxon>
        <taxon>Ecdysozoa</taxon>
        <taxon>Arthropoda</taxon>
        <taxon>Crustacea</taxon>
        <taxon>Multicrustacea</taxon>
        <taxon>Malacostraca</taxon>
        <taxon>Eumalacostraca</taxon>
        <taxon>Eucarida</taxon>
        <taxon>Decapoda</taxon>
        <taxon>Pleocyemata</taxon>
        <taxon>Caridea</taxon>
        <taxon>Atyoidea</taxon>
        <taxon>Atyidae</taxon>
        <taxon>Halocaridina</taxon>
    </lineage>
</organism>
<dbReference type="Proteomes" id="UP001381693">
    <property type="component" value="Unassembled WGS sequence"/>
</dbReference>